<proteinExistence type="predicted"/>
<dbReference type="OrthoDB" id="2440545at2759"/>
<gene>
    <name evidence="1" type="ORF">C1645_825731</name>
</gene>
<evidence type="ECO:0000313" key="1">
    <source>
        <dbReference type="EMBL" id="RIA88850.1"/>
    </source>
</evidence>
<keyword evidence="2" id="KW-1185">Reference proteome</keyword>
<dbReference type="SUPFAM" id="SSF56112">
    <property type="entry name" value="Protein kinase-like (PK-like)"/>
    <property type="match status" value="1"/>
</dbReference>
<sequence length="84" mass="10033">MGFVPYNKFENIEFITEEGFSKIYKANSINDKMKVALKELNNSENIKPYKDLNESFDSYYINEYYGITQHPITKNYMIIMKKEI</sequence>
<dbReference type="AlphaFoldDB" id="A0A397SRP3"/>
<protein>
    <recommendedName>
        <fullName evidence="3">Protein kinase domain-containing protein</fullName>
    </recommendedName>
</protein>
<accession>A0A397SRP3</accession>
<comment type="caution">
    <text evidence="1">The sequence shown here is derived from an EMBL/GenBank/DDBJ whole genome shotgun (WGS) entry which is preliminary data.</text>
</comment>
<dbReference type="EMBL" id="QKYT01000244">
    <property type="protein sequence ID" value="RIA88850.1"/>
    <property type="molecule type" value="Genomic_DNA"/>
</dbReference>
<dbReference type="InterPro" id="IPR011009">
    <property type="entry name" value="Kinase-like_dom_sf"/>
</dbReference>
<evidence type="ECO:0000313" key="2">
    <source>
        <dbReference type="Proteomes" id="UP000265703"/>
    </source>
</evidence>
<evidence type="ECO:0008006" key="3">
    <source>
        <dbReference type="Google" id="ProtNLM"/>
    </source>
</evidence>
<name>A0A397SRP3_9GLOM</name>
<reference evidence="1 2" key="1">
    <citation type="submission" date="2018-06" db="EMBL/GenBank/DDBJ databases">
        <title>Comparative genomics reveals the genomic features of Rhizophagus irregularis, R. cerebriforme, R. diaphanum and Gigaspora rosea, and their symbiotic lifestyle signature.</title>
        <authorList>
            <person name="Morin E."/>
            <person name="San Clemente H."/>
            <person name="Chen E.C.H."/>
            <person name="De La Providencia I."/>
            <person name="Hainaut M."/>
            <person name="Kuo A."/>
            <person name="Kohler A."/>
            <person name="Murat C."/>
            <person name="Tang N."/>
            <person name="Roy S."/>
            <person name="Loubradou J."/>
            <person name="Henrissat B."/>
            <person name="Grigoriev I.V."/>
            <person name="Corradi N."/>
            <person name="Roux C."/>
            <person name="Martin F.M."/>
        </authorList>
    </citation>
    <scope>NUCLEOTIDE SEQUENCE [LARGE SCALE GENOMIC DNA]</scope>
    <source>
        <strain evidence="1 2">DAOM 227022</strain>
    </source>
</reference>
<organism evidence="1 2">
    <name type="scientific">Glomus cerebriforme</name>
    <dbReference type="NCBI Taxonomy" id="658196"/>
    <lineage>
        <taxon>Eukaryota</taxon>
        <taxon>Fungi</taxon>
        <taxon>Fungi incertae sedis</taxon>
        <taxon>Mucoromycota</taxon>
        <taxon>Glomeromycotina</taxon>
        <taxon>Glomeromycetes</taxon>
        <taxon>Glomerales</taxon>
        <taxon>Glomeraceae</taxon>
        <taxon>Glomus</taxon>
    </lineage>
</organism>
<dbReference type="Proteomes" id="UP000265703">
    <property type="component" value="Unassembled WGS sequence"/>
</dbReference>
<dbReference type="Gene3D" id="1.10.510.10">
    <property type="entry name" value="Transferase(Phosphotransferase) domain 1"/>
    <property type="match status" value="1"/>
</dbReference>